<reference evidence="2" key="1">
    <citation type="submission" date="2022-07" db="EMBL/GenBank/DDBJ databases">
        <title>Genome Sequence of Physisporinus lineatus.</title>
        <authorList>
            <person name="Buettner E."/>
        </authorList>
    </citation>
    <scope>NUCLEOTIDE SEQUENCE</scope>
    <source>
        <strain evidence="2">VT162</strain>
    </source>
</reference>
<feature type="region of interest" description="Disordered" evidence="1">
    <location>
        <begin position="371"/>
        <end position="509"/>
    </location>
</feature>
<evidence type="ECO:0000313" key="3">
    <source>
        <dbReference type="Proteomes" id="UP001212997"/>
    </source>
</evidence>
<accession>A0AAD5YJ00</accession>
<comment type="caution">
    <text evidence="2">The sequence shown here is derived from an EMBL/GenBank/DDBJ whole genome shotgun (WGS) entry which is preliminary data.</text>
</comment>
<organism evidence="2 3">
    <name type="scientific">Meripilus lineatus</name>
    <dbReference type="NCBI Taxonomy" id="2056292"/>
    <lineage>
        <taxon>Eukaryota</taxon>
        <taxon>Fungi</taxon>
        <taxon>Dikarya</taxon>
        <taxon>Basidiomycota</taxon>
        <taxon>Agaricomycotina</taxon>
        <taxon>Agaricomycetes</taxon>
        <taxon>Polyporales</taxon>
        <taxon>Meripilaceae</taxon>
        <taxon>Meripilus</taxon>
    </lineage>
</organism>
<sequence length="946" mass="103351">MHKLGTRILNPVRDSEDVISIPSDAPPFTSRTPITISSDSNSVIVISDSSASKSKNPTLSADGLAFVPKKRKGRNPTTPSARTTVHRSPASIPPLITALRDNNQRVTRSKAYPKRKYELDSDSEAVELVYVKRSNRSPSPVPHPDELPFTFRPLLTTPKDTTTEASEQRPSRSLTRSSSKRPRLAHKPFHRSMTSGGHEADVEEVPSSQSDEQELAPPKLVTRNISEVKETVEAWRQGSSRVSCESLEATEATCQGQVQEEGGEQDVLMDSAFDDPSAEILGDNASTYDVDVQAPQEDSGPPSAPVQGAFEEGKEAAMDAMSECDNVCQQPNDWEVPLTPPPDPQLGVRPVSPVVLDQQAKTAQIIEATRARAYAATPPPEHSVDLDFESDSDDSLDFPIRRKSPDTRSLGATKSPPRDPSGRSLRRRSPTTARLTGDSNRRMPTILSNRRVSKVSPLDKLAKKSSGHSTLLSAEALLEQEDSQPAEPSGSAQQNSEDEEDSPDLGDANCRALFGKRHGLLSDMLRKDKQDNEEEQARKIGGIRLWDDDIGTQVADYSAPLFASSLSQDGLDPVLSLLRDSVRQKDTAQMCSLLSAEILCNIPNAQLVALLPWLCNIAFFSPEAKLSRGAFNTLVQIPSRLSASSCTLSASVVTSTLSMLGAKSDILHQFGWACSTPCIRGTTKSRHDTLFRLVAVVEAFSRHNAIPKTDLPHIIFALTIVAMDVAMPHELVREIKVVLDVIVSSIQPVDVEVEVVCKTLTEFAKRFSPCECAAFISLFTRSTPQSLHFGRWLAHSMILILDKRDSTTGYIPMPSLPLILDLLNPSVGSGSIFDILTNADTDGYFGSLSSYVEILSTVFTGIEDYVESLRGSISESDGDSLEQCASRLQELNGKIADTKAADLDRSRVKAALQTLAFRIRYQKAACRRRSGKNPMDRFLNKPQVSS</sequence>
<protein>
    <submittedName>
        <fullName evidence="2">Uncharacterized protein</fullName>
    </submittedName>
</protein>
<feature type="region of interest" description="Disordered" evidence="1">
    <location>
        <begin position="331"/>
        <end position="350"/>
    </location>
</feature>
<dbReference type="Proteomes" id="UP001212997">
    <property type="component" value="Unassembled WGS sequence"/>
</dbReference>
<evidence type="ECO:0000256" key="1">
    <source>
        <dbReference type="SAM" id="MobiDB-lite"/>
    </source>
</evidence>
<dbReference type="EMBL" id="JANAWD010000092">
    <property type="protein sequence ID" value="KAJ3487433.1"/>
    <property type="molecule type" value="Genomic_DNA"/>
</dbReference>
<keyword evidence="3" id="KW-1185">Reference proteome</keyword>
<feature type="region of interest" description="Disordered" evidence="1">
    <location>
        <begin position="271"/>
        <end position="308"/>
    </location>
</feature>
<feature type="compositionally biased region" description="Basic residues" evidence="1">
    <location>
        <begin position="178"/>
        <end position="190"/>
    </location>
</feature>
<feature type="region of interest" description="Disordered" evidence="1">
    <location>
        <begin position="135"/>
        <end position="226"/>
    </location>
</feature>
<dbReference type="AlphaFoldDB" id="A0AAD5YJ00"/>
<feature type="region of interest" description="Disordered" evidence="1">
    <location>
        <begin position="68"/>
        <end position="94"/>
    </location>
</feature>
<name>A0AAD5YJ00_9APHY</name>
<evidence type="ECO:0000313" key="2">
    <source>
        <dbReference type="EMBL" id="KAJ3487433.1"/>
    </source>
</evidence>
<proteinExistence type="predicted"/>
<feature type="compositionally biased region" description="Acidic residues" evidence="1">
    <location>
        <begin position="386"/>
        <end position="396"/>
    </location>
</feature>
<gene>
    <name evidence="2" type="ORF">NLI96_g3541</name>
</gene>